<dbReference type="GO" id="GO:0030973">
    <property type="term" value="F:molybdate ion binding"/>
    <property type="evidence" value="ECO:0007669"/>
    <property type="project" value="TreeGrafter"/>
</dbReference>
<gene>
    <name evidence="1" type="ORF">SAMN06265795_11024</name>
</gene>
<evidence type="ECO:0000313" key="1">
    <source>
        <dbReference type="EMBL" id="SNS94652.1"/>
    </source>
</evidence>
<evidence type="ECO:0000313" key="2">
    <source>
        <dbReference type="Proteomes" id="UP000198284"/>
    </source>
</evidence>
<protein>
    <submittedName>
        <fullName evidence="1">Molybdate transport system substrate-binding protein</fullName>
    </submittedName>
</protein>
<organism evidence="1 2">
    <name type="scientific">Noviherbaspirillum humi</name>
    <dbReference type="NCBI Taxonomy" id="1688639"/>
    <lineage>
        <taxon>Bacteria</taxon>
        <taxon>Pseudomonadati</taxon>
        <taxon>Pseudomonadota</taxon>
        <taxon>Betaproteobacteria</taxon>
        <taxon>Burkholderiales</taxon>
        <taxon>Oxalobacteraceae</taxon>
        <taxon>Noviherbaspirillum</taxon>
    </lineage>
</organism>
<dbReference type="PANTHER" id="PTHR30632">
    <property type="entry name" value="MOLYBDATE-BINDING PERIPLASMIC PROTEIN"/>
    <property type="match status" value="1"/>
</dbReference>
<dbReference type="AlphaFoldDB" id="A0A239IMN5"/>
<sequence length="242" mass="25018">MSAALAAVACLGQAAEIRVLSAAAVQVPLTEVVARYEKESGDKVLVEYSTAGGVDAKLKEGYQADLVISDRQRLEALATQRVLPSGSPRTLGVVQIGVAVRAGGKRPDIASVEGFKASLLRADSVAYGDPPKGSTTGVHFAKLLQQMGIAEAIRPAAQLAPNGLAVMKLVDEGKAELGITQISEILHVSPGTLVGPLPQELQLKTSYAAAPGTGPEQEGAAKLLDALSSARAKEDFKHAGFD</sequence>
<dbReference type="GO" id="GO:0015689">
    <property type="term" value="P:molybdate ion transport"/>
    <property type="evidence" value="ECO:0007669"/>
    <property type="project" value="TreeGrafter"/>
</dbReference>
<name>A0A239IMN5_9BURK</name>
<proteinExistence type="predicted"/>
<accession>A0A239IMN5</accession>
<reference evidence="1 2" key="1">
    <citation type="submission" date="2017-06" db="EMBL/GenBank/DDBJ databases">
        <authorList>
            <person name="Kim H.J."/>
            <person name="Triplett B.A."/>
        </authorList>
    </citation>
    <scope>NUCLEOTIDE SEQUENCE [LARGE SCALE GENOMIC DNA]</scope>
    <source>
        <strain evidence="1 2">U15</strain>
    </source>
</reference>
<dbReference type="EMBL" id="FZOT01000010">
    <property type="protein sequence ID" value="SNS94652.1"/>
    <property type="molecule type" value="Genomic_DNA"/>
</dbReference>
<dbReference type="PANTHER" id="PTHR30632:SF11">
    <property type="entry name" value="BLR4797 PROTEIN"/>
    <property type="match status" value="1"/>
</dbReference>
<dbReference type="Gene3D" id="3.40.190.10">
    <property type="entry name" value="Periplasmic binding protein-like II"/>
    <property type="match status" value="2"/>
</dbReference>
<keyword evidence="2" id="KW-1185">Reference proteome</keyword>
<dbReference type="SUPFAM" id="SSF53850">
    <property type="entry name" value="Periplasmic binding protein-like II"/>
    <property type="match status" value="1"/>
</dbReference>
<dbReference type="Pfam" id="PF13531">
    <property type="entry name" value="SBP_bac_11"/>
    <property type="match status" value="1"/>
</dbReference>
<dbReference type="Proteomes" id="UP000198284">
    <property type="component" value="Unassembled WGS sequence"/>
</dbReference>
<dbReference type="InterPro" id="IPR050682">
    <property type="entry name" value="ModA/WtpA"/>
</dbReference>